<feature type="domain" description="UFSP2 N-terminal MPN-like" evidence="10">
    <location>
        <begin position="2"/>
        <end position="121"/>
    </location>
</feature>
<protein>
    <recommendedName>
        <fullName evidence="7">Probable Ufm1-specific protease 2</fullName>
    </recommendedName>
</protein>
<reference evidence="12" key="3">
    <citation type="submission" date="2021-02" db="UniProtKB">
        <authorList>
            <consortium name="EnsemblMetazoa"/>
        </authorList>
    </citation>
    <scope>IDENTIFICATION</scope>
    <source>
        <strain evidence="12">USDA</strain>
    </source>
</reference>
<comment type="similarity">
    <text evidence="1">Belongs to the peptidase C78 family.</text>
</comment>
<dbReference type="FunFam" id="3.90.70.130:FF:000001">
    <property type="entry name" value="Probable Ufm1-specific protease 2"/>
    <property type="match status" value="1"/>
</dbReference>
<keyword evidence="13" id="KW-1185">Reference proteome</keyword>
<dbReference type="AlphaFoldDB" id="E0VBF5"/>
<evidence type="ECO:0000256" key="3">
    <source>
        <dbReference type="ARBA" id="ARBA00022786"/>
    </source>
</evidence>
<evidence type="ECO:0000313" key="11">
    <source>
        <dbReference type="EMBL" id="EEB10711.1"/>
    </source>
</evidence>
<organism>
    <name type="scientific">Pediculus humanus subsp. corporis</name>
    <name type="common">Body louse</name>
    <dbReference type="NCBI Taxonomy" id="121224"/>
    <lineage>
        <taxon>Eukaryota</taxon>
        <taxon>Metazoa</taxon>
        <taxon>Ecdysozoa</taxon>
        <taxon>Arthropoda</taxon>
        <taxon>Hexapoda</taxon>
        <taxon>Insecta</taxon>
        <taxon>Pterygota</taxon>
        <taxon>Neoptera</taxon>
        <taxon>Paraneoptera</taxon>
        <taxon>Psocodea</taxon>
        <taxon>Troctomorpha</taxon>
        <taxon>Phthiraptera</taxon>
        <taxon>Anoplura</taxon>
        <taxon>Pediculidae</taxon>
        <taxon>Pediculus</taxon>
    </lineage>
</organism>
<dbReference type="SUPFAM" id="SSF54001">
    <property type="entry name" value="Cysteine proteinases"/>
    <property type="match status" value="1"/>
</dbReference>
<evidence type="ECO:0000259" key="8">
    <source>
        <dbReference type="Pfam" id="PF07910"/>
    </source>
</evidence>
<dbReference type="GeneID" id="8231014"/>
<keyword evidence="5" id="KW-0788">Thiol protease</keyword>
<dbReference type="FunCoup" id="E0VBF5">
    <property type="interactions" value="493"/>
</dbReference>
<dbReference type="KEGG" id="phu:Phum_PHUM060370"/>
<evidence type="ECO:0000259" key="9">
    <source>
        <dbReference type="Pfam" id="PF20908"/>
    </source>
</evidence>
<comment type="function">
    <text evidence="6">Thiol protease which recognizes and hydrolyzes the peptide bond at the C-terminal Gly of UFM1, a ubiquitin-like modifier protein bound to a number of target proteins. Does not hydrolyze SUMO1 or ISG15 ubiquitin-like proteins.</text>
</comment>
<dbReference type="STRING" id="121224.E0VBF5"/>
<evidence type="ECO:0000313" key="13">
    <source>
        <dbReference type="Proteomes" id="UP000009046"/>
    </source>
</evidence>
<evidence type="ECO:0000256" key="5">
    <source>
        <dbReference type="ARBA" id="ARBA00022807"/>
    </source>
</evidence>
<feature type="domain" description="UFSP2 second" evidence="9">
    <location>
        <begin position="148"/>
        <end position="354"/>
    </location>
</feature>
<feature type="domain" description="UFSP1/2/DUB catalytic" evidence="8">
    <location>
        <begin position="380"/>
        <end position="563"/>
    </location>
</feature>
<dbReference type="HOGENOM" id="CLU_021066_1_0_1"/>
<accession>E0VBF5</accession>
<dbReference type="RefSeq" id="XP_002423449.1">
    <property type="nucleotide sequence ID" value="XM_002423404.1"/>
</dbReference>
<sequence>MHSRLLKLPNESTGYLYGTDDDSSIYLIGLAVPENDNSANPNYAFIENISLYLPSGVHACGIFNVGNGVSSNDIDETLSNEFGKFPVVINVDTKLQKVIPKFYAANDDENVDYDLINQDDLTNSHMLMNLSASFPVIFYLDFNSAESTLLDLEKKLLSGAAAFQFEESSIYILGNKDVNVIGISPQNPVSELLKHIQLSDEIKKNKNTVMLKVGLYINQTEQEGLPKIAPYIKYVKKEFRHVEIQLNIDSLIMVSKNLSVTHLYEYLLTGIQRNFTLNKNNLLHQLKKENTFGISYPKTYHFLPSNLGHFVSVVYSSKQTSDELKKIRENLHSSFSLPMDRPLFRQGNAHIFNKSNKTESDKLLNPHEKLGASGVPEGEPYFVQGKYAYYHYMQDNMDDNGWGCAYRSLQTIFSWFQFQSYTNAPVPTHREIQECLVNIGDKPASFVGSKQWIGSTEVSFVLETLLGVTSRIVRVNSGEEMTMKGGELSHHFKTQGTPIMIGGGVLAHTILGVDYNKNTGDIKFLILDPHYTGSDDISVIIKKGWCGWKGPEFWKKDAFYNMCLPIAPKCV</sequence>
<dbReference type="PANTHER" id="PTHR48153">
    <property type="entry name" value="UFM1-SPECIFIC PROTEASE 2"/>
    <property type="match status" value="1"/>
</dbReference>
<evidence type="ECO:0000256" key="2">
    <source>
        <dbReference type="ARBA" id="ARBA00022670"/>
    </source>
</evidence>
<dbReference type="PANTHER" id="PTHR48153:SF2">
    <property type="entry name" value="UFM1-SPECIFIC PROTEASE 2"/>
    <property type="match status" value="1"/>
</dbReference>
<evidence type="ECO:0000256" key="1">
    <source>
        <dbReference type="ARBA" id="ARBA00008552"/>
    </source>
</evidence>
<dbReference type="Pfam" id="PF07910">
    <property type="entry name" value="Peptidase_C78"/>
    <property type="match status" value="1"/>
</dbReference>
<dbReference type="GO" id="GO:0006508">
    <property type="term" value="P:proteolysis"/>
    <property type="evidence" value="ECO:0007669"/>
    <property type="project" value="UniProtKB-KW"/>
</dbReference>
<dbReference type="Gene3D" id="3.90.70.130">
    <property type="match status" value="1"/>
</dbReference>
<dbReference type="InterPro" id="IPR058757">
    <property type="entry name" value="UFSP2_MPN_N"/>
</dbReference>
<dbReference type="Pfam" id="PF20908">
    <property type="entry name" value="UfSP2_N"/>
    <property type="match status" value="1"/>
</dbReference>
<dbReference type="InterPro" id="IPR038765">
    <property type="entry name" value="Papain-like_cys_pep_sf"/>
</dbReference>
<dbReference type="EMBL" id="AAZO01000710">
    <property type="status" value="NOT_ANNOTATED_CDS"/>
    <property type="molecule type" value="Genomic_DNA"/>
</dbReference>
<keyword evidence="3" id="KW-0833">Ubl conjugation pathway</keyword>
<dbReference type="EnsemblMetazoa" id="PHUM060370-RA">
    <property type="protein sequence ID" value="PHUM060370-PA"/>
    <property type="gene ID" value="PHUM060370"/>
</dbReference>
<dbReference type="GO" id="GO:0071567">
    <property type="term" value="F:deUFMylase activity"/>
    <property type="evidence" value="ECO:0007669"/>
    <property type="project" value="TreeGrafter"/>
</dbReference>
<dbReference type="EMBL" id="DS235030">
    <property type="protein sequence ID" value="EEB10711.1"/>
    <property type="molecule type" value="Genomic_DNA"/>
</dbReference>
<evidence type="ECO:0000256" key="6">
    <source>
        <dbReference type="ARBA" id="ARBA00057559"/>
    </source>
</evidence>
<dbReference type="InterPro" id="IPR049387">
    <property type="entry name" value="UFSP2-like_2nd"/>
</dbReference>
<dbReference type="InterPro" id="IPR012462">
    <property type="entry name" value="UFSP1/2_DUB_cat"/>
</dbReference>
<evidence type="ECO:0000256" key="7">
    <source>
        <dbReference type="ARBA" id="ARBA00073264"/>
    </source>
</evidence>
<dbReference type="Proteomes" id="UP000009046">
    <property type="component" value="Unassembled WGS sequence"/>
</dbReference>
<dbReference type="InParanoid" id="E0VBF5"/>
<name>E0VBF5_PEDHC</name>
<dbReference type="eggNOG" id="KOG2433">
    <property type="taxonomic scope" value="Eukaryota"/>
</dbReference>
<dbReference type="GO" id="GO:0005634">
    <property type="term" value="C:nucleus"/>
    <property type="evidence" value="ECO:0007669"/>
    <property type="project" value="TreeGrafter"/>
</dbReference>
<dbReference type="GO" id="GO:0005783">
    <property type="term" value="C:endoplasmic reticulum"/>
    <property type="evidence" value="ECO:0007669"/>
    <property type="project" value="TreeGrafter"/>
</dbReference>
<reference evidence="11" key="2">
    <citation type="submission" date="2007-04" db="EMBL/GenBank/DDBJ databases">
        <title>The genome of the human body louse.</title>
        <authorList>
            <consortium name="The Human Body Louse Genome Consortium"/>
            <person name="Kirkness E."/>
            <person name="Walenz B."/>
            <person name="Hass B."/>
            <person name="Bruggner R."/>
            <person name="Strausberg R."/>
        </authorList>
    </citation>
    <scope>NUCLEOTIDE SEQUENCE</scope>
    <source>
        <strain evidence="11">USDA</strain>
    </source>
</reference>
<dbReference type="CTD" id="8231014"/>
<keyword evidence="2" id="KW-0645">Protease</keyword>
<keyword evidence="4" id="KW-0378">Hydrolase</keyword>
<evidence type="ECO:0000313" key="12">
    <source>
        <dbReference type="EnsemblMetazoa" id="PHUM060370-PA"/>
    </source>
</evidence>
<dbReference type="VEuPathDB" id="VectorBase:PHUM060370"/>
<evidence type="ECO:0000259" key="10">
    <source>
        <dbReference type="Pfam" id="PF26560"/>
    </source>
</evidence>
<gene>
    <name evidence="12" type="primary">8231014</name>
    <name evidence="11" type="ORF">Phum_PHUM060370</name>
</gene>
<proteinExistence type="inferred from homology"/>
<evidence type="ECO:0000256" key="4">
    <source>
        <dbReference type="ARBA" id="ARBA00022801"/>
    </source>
</evidence>
<dbReference type="OrthoDB" id="417506at2759"/>
<dbReference type="Pfam" id="PF26560">
    <property type="entry name" value="UFSP2_MPN_insect"/>
    <property type="match status" value="1"/>
</dbReference>
<reference evidence="11" key="1">
    <citation type="submission" date="2007-04" db="EMBL/GenBank/DDBJ databases">
        <title>Annotation of Pediculus humanus corporis strain USDA.</title>
        <authorList>
            <person name="Kirkness E."/>
            <person name="Hannick L."/>
            <person name="Hass B."/>
            <person name="Bruggner R."/>
            <person name="Lawson D."/>
            <person name="Bidwell S."/>
            <person name="Joardar V."/>
            <person name="Caler E."/>
            <person name="Walenz B."/>
            <person name="Inman J."/>
            <person name="Schobel S."/>
            <person name="Galinsky K."/>
            <person name="Amedeo P."/>
            <person name="Strausberg R."/>
        </authorList>
    </citation>
    <scope>NUCLEOTIDE SEQUENCE</scope>
    <source>
        <strain evidence="11">USDA</strain>
    </source>
</reference>